<proteinExistence type="predicted"/>
<accession>A0A0A9GZB4</accession>
<sequence>MNCRSTRMGKALIWPRSSASRGLGCGSRPSG</sequence>
<dbReference type="EMBL" id="GBRH01168029">
    <property type="protein sequence ID" value="JAE29867.1"/>
    <property type="molecule type" value="Transcribed_RNA"/>
</dbReference>
<organism evidence="1">
    <name type="scientific">Arundo donax</name>
    <name type="common">Giant reed</name>
    <name type="synonym">Donax arundinaceus</name>
    <dbReference type="NCBI Taxonomy" id="35708"/>
    <lineage>
        <taxon>Eukaryota</taxon>
        <taxon>Viridiplantae</taxon>
        <taxon>Streptophyta</taxon>
        <taxon>Embryophyta</taxon>
        <taxon>Tracheophyta</taxon>
        <taxon>Spermatophyta</taxon>
        <taxon>Magnoliopsida</taxon>
        <taxon>Liliopsida</taxon>
        <taxon>Poales</taxon>
        <taxon>Poaceae</taxon>
        <taxon>PACMAD clade</taxon>
        <taxon>Arundinoideae</taxon>
        <taxon>Arundineae</taxon>
        <taxon>Arundo</taxon>
    </lineage>
</organism>
<protein>
    <submittedName>
        <fullName evidence="1">Uncharacterized protein</fullName>
    </submittedName>
</protein>
<reference evidence="1" key="2">
    <citation type="journal article" date="2015" name="Data Brief">
        <title>Shoot transcriptome of the giant reed, Arundo donax.</title>
        <authorList>
            <person name="Barrero R.A."/>
            <person name="Guerrero F.D."/>
            <person name="Moolhuijzen P."/>
            <person name="Goolsby J.A."/>
            <person name="Tidwell J."/>
            <person name="Bellgard S.E."/>
            <person name="Bellgard M.I."/>
        </authorList>
    </citation>
    <scope>NUCLEOTIDE SEQUENCE</scope>
    <source>
        <tissue evidence="1">Shoot tissue taken approximately 20 cm above the soil surface</tissue>
    </source>
</reference>
<dbReference type="AlphaFoldDB" id="A0A0A9GZB4"/>
<name>A0A0A9GZB4_ARUDO</name>
<evidence type="ECO:0000313" key="1">
    <source>
        <dbReference type="EMBL" id="JAE29867.1"/>
    </source>
</evidence>
<reference evidence="1" key="1">
    <citation type="submission" date="2014-09" db="EMBL/GenBank/DDBJ databases">
        <authorList>
            <person name="Magalhaes I.L.F."/>
            <person name="Oliveira U."/>
            <person name="Santos F.R."/>
            <person name="Vidigal T.H.D.A."/>
            <person name="Brescovit A.D."/>
            <person name="Santos A.J."/>
        </authorList>
    </citation>
    <scope>NUCLEOTIDE SEQUENCE</scope>
    <source>
        <tissue evidence="1">Shoot tissue taken approximately 20 cm above the soil surface</tissue>
    </source>
</reference>